<reference evidence="1" key="1">
    <citation type="submission" date="2021-06" db="EMBL/GenBank/DDBJ databases">
        <authorList>
            <person name="Kallberg Y."/>
            <person name="Tangrot J."/>
            <person name="Rosling A."/>
        </authorList>
    </citation>
    <scope>NUCLEOTIDE SEQUENCE</scope>
    <source>
        <strain evidence="1">FL130A</strain>
    </source>
</reference>
<dbReference type="SUPFAM" id="SSF52540">
    <property type="entry name" value="P-loop containing nucleoside triphosphate hydrolases"/>
    <property type="match status" value="1"/>
</dbReference>
<feature type="non-terminal residue" evidence="1">
    <location>
        <position position="147"/>
    </location>
</feature>
<protein>
    <submittedName>
        <fullName evidence="1">6129_t:CDS:1</fullName>
    </submittedName>
</protein>
<name>A0A9N9NVC1_9GLOM</name>
<dbReference type="Gene3D" id="3.40.50.300">
    <property type="entry name" value="P-loop containing nucleotide triphosphate hydrolases"/>
    <property type="match status" value="1"/>
</dbReference>
<dbReference type="InterPro" id="IPR051055">
    <property type="entry name" value="PIF1_helicase"/>
</dbReference>
<evidence type="ECO:0000313" key="2">
    <source>
        <dbReference type="Proteomes" id="UP000789508"/>
    </source>
</evidence>
<dbReference type="Gene3D" id="2.30.30.940">
    <property type="match status" value="1"/>
</dbReference>
<dbReference type="EMBL" id="CAJVPS010048174">
    <property type="protein sequence ID" value="CAG8764140.1"/>
    <property type="molecule type" value="Genomic_DNA"/>
</dbReference>
<sequence length="147" mass="16578">LRETAKEINKIICDNLPTDECSIGPIISYAVDTLNHHPLDTTTDNHYNYGHYTNLPDELILKEGARVMFLNNKLFDHNICNGTVGKETIYFDINGNPASRHQFPLQNAFALTIHKIQGLILPHMTINVDQKIFAEGQVYVAMSRAPT</sequence>
<proteinExistence type="predicted"/>
<dbReference type="PANTHER" id="PTHR47642">
    <property type="entry name" value="ATP-DEPENDENT DNA HELICASE"/>
    <property type="match status" value="1"/>
</dbReference>
<accession>A0A9N9NVC1</accession>
<evidence type="ECO:0000313" key="1">
    <source>
        <dbReference type="EMBL" id="CAG8764140.1"/>
    </source>
</evidence>
<dbReference type="OrthoDB" id="2428936at2759"/>
<dbReference type="PANTHER" id="PTHR47642:SF5">
    <property type="entry name" value="ATP-DEPENDENT DNA HELICASE"/>
    <property type="match status" value="1"/>
</dbReference>
<dbReference type="Proteomes" id="UP000789508">
    <property type="component" value="Unassembled WGS sequence"/>
</dbReference>
<dbReference type="AlphaFoldDB" id="A0A9N9NVC1"/>
<keyword evidence="2" id="KW-1185">Reference proteome</keyword>
<feature type="non-terminal residue" evidence="1">
    <location>
        <position position="1"/>
    </location>
</feature>
<comment type="caution">
    <text evidence="1">The sequence shown here is derived from an EMBL/GenBank/DDBJ whole genome shotgun (WGS) entry which is preliminary data.</text>
</comment>
<organism evidence="1 2">
    <name type="scientific">Ambispora leptoticha</name>
    <dbReference type="NCBI Taxonomy" id="144679"/>
    <lineage>
        <taxon>Eukaryota</taxon>
        <taxon>Fungi</taxon>
        <taxon>Fungi incertae sedis</taxon>
        <taxon>Mucoromycota</taxon>
        <taxon>Glomeromycotina</taxon>
        <taxon>Glomeromycetes</taxon>
        <taxon>Archaeosporales</taxon>
        <taxon>Ambisporaceae</taxon>
        <taxon>Ambispora</taxon>
    </lineage>
</organism>
<dbReference type="InterPro" id="IPR027417">
    <property type="entry name" value="P-loop_NTPase"/>
</dbReference>
<gene>
    <name evidence="1" type="ORF">ALEPTO_LOCUS13785</name>
</gene>